<dbReference type="GO" id="GO:0004867">
    <property type="term" value="F:serine-type endopeptidase inhibitor activity"/>
    <property type="evidence" value="ECO:0007669"/>
    <property type="project" value="UniProtKB-KW"/>
</dbReference>
<keyword evidence="3" id="KW-1015">Disulfide bond</keyword>
<dbReference type="PROSITE" id="PS00280">
    <property type="entry name" value="BPTI_KUNITZ_1"/>
    <property type="match status" value="1"/>
</dbReference>
<dbReference type="InterPro" id="IPR002223">
    <property type="entry name" value="Kunitz_BPTI"/>
</dbReference>
<keyword evidence="6" id="KW-1185">Reference proteome</keyword>
<feature type="domain" description="BPTI/Kunitz inhibitor" evidence="4">
    <location>
        <begin position="13"/>
        <end position="63"/>
    </location>
</feature>
<dbReference type="SMART" id="SM00131">
    <property type="entry name" value="KU"/>
    <property type="match status" value="1"/>
</dbReference>
<evidence type="ECO:0000256" key="3">
    <source>
        <dbReference type="ARBA" id="ARBA00023157"/>
    </source>
</evidence>
<dbReference type="InterPro" id="IPR036880">
    <property type="entry name" value="Kunitz_BPTI_sf"/>
</dbReference>
<evidence type="ECO:0000256" key="2">
    <source>
        <dbReference type="ARBA" id="ARBA00022900"/>
    </source>
</evidence>
<dbReference type="InterPro" id="IPR050098">
    <property type="entry name" value="TFPI/VKTCI-like"/>
</dbReference>
<reference evidence="5" key="1">
    <citation type="submission" date="2021-12" db="EMBL/GenBank/DDBJ databases">
        <authorList>
            <person name="King R."/>
        </authorList>
    </citation>
    <scope>NUCLEOTIDE SEQUENCE</scope>
</reference>
<evidence type="ECO:0000313" key="6">
    <source>
        <dbReference type="Proteomes" id="UP001154114"/>
    </source>
</evidence>
<gene>
    <name evidence="5" type="ORF">CINC_LOCUS8993</name>
</gene>
<dbReference type="SUPFAM" id="SSF57362">
    <property type="entry name" value="BPTI-like"/>
    <property type="match status" value="1"/>
</dbReference>
<evidence type="ECO:0000256" key="1">
    <source>
        <dbReference type="ARBA" id="ARBA00022690"/>
    </source>
</evidence>
<dbReference type="Proteomes" id="UP001154114">
    <property type="component" value="Chromosome 29"/>
</dbReference>
<dbReference type="OrthoDB" id="4473401at2759"/>
<dbReference type="GO" id="GO:0005615">
    <property type="term" value="C:extracellular space"/>
    <property type="evidence" value="ECO:0007669"/>
    <property type="project" value="TreeGrafter"/>
</dbReference>
<dbReference type="InterPro" id="IPR020901">
    <property type="entry name" value="Prtase_inh_Kunz-CS"/>
</dbReference>
<dbReference type="Pfam" id="PF00014">
    <property type="entry name" value="Kunitz_BPTI"/>
    <property type="match status" value="1"/>
</dbReference>
<dbReference type="AlphaFoldDB" id="A0A9N8Q344"/>
<protein>
    <recommendedName>
        <fullName evidence="4">BPTI/Kunitz inhibitor domain-containing protein</fullName>
    </recommendedName>
</protein>
<keyword evidence="1" id="KW-0646">Protease inhibitor</keyword>
<sequence>MASQSEAARDPRCLQPLQTGRCHALFYKYGFDPKANACVQFVYGGCGGNTNRFATKEYCEQVCAE</sequence>
<evidence type="ECO:0000259" key="4">
    <source>
        <dbReference type="PROSITE" id="PS50279"/>
    </source>
</evidence>
<accession>A0A9N8Q344</accession>
<dbReference type="Gene3D" id="4.10.410.10">
    <property type="entry name" value="Pancreatic trypsin inhibitor Kunitz domain"/>
    <property type="match status" value="1"/>
</dbReference>
<name>A0A9N8Q344_CHRIL</name>
<evidence type="ECO:0000313" key="5">
    <source>
        <dbReference type="EMBL" id="CAD0206702.1"/>
    </source>
</evidence>
<dbReference type="PANTHER" id="PTHR10083:SF373">
    <property type="entry name" value="SERINE PEPTIDASE INHIBITOR, KUNITZ TYPE, 2"/>
    <property type="match status" value="1"/>
</dbReference>
<dbReference type="FunFam" id="4.10.410.10:FF:000020">
    <property type="entry name" value="Collagen, type VI, alpha 3"/>
    <property type="match status" value="1"/>
</dbReference>
<keyword evidence="2" id="KW-0722">Serine protease inhibitor</keyword>
<dbReference type="PROSITE" id="PS50279">
    <property type="entry name" value="BPTI_KUNITZ_2"/>
    <property type="match status" value="1"/>
</dbReference>
<organism evidence="5 6">
    <name type="scientific">Chrysodeixis includens</name>
    <name type="common">Soybean looper</name>
    <name type="synonym">Pseudoplusia includens</name>
    <dbReference type="NCBI Taxonomy" id="689277"/>
    <lineage>
        <taxon>Eukaryota</taxon>
        <taxon>Metazoa</taxon>
        <taxon>Ecdysozoa</taxon>
        <taxon>Arthropoda</taxon>
        <taxon>Hexapoda</taxon>
        <taxon>Insecta</taxon>
        <taxon>Pterygota</taxon>
        <taxon>Neoptera</taxon>
        <taxon>Endopterygota</taxon>
        <taxon>Lepidoptera</taxon>
        <taxon>Glossata</taxon>
        <taxon>Ditrysia</taxon>
        <taxon>Noctuoidea</taxon>
        <taxon>Noctuidae</taxon>
        <taxon>Plusiinae</taxon>
        <taxon>Chrysodeixis</taxon>
    </lineage>
</organism>
<dbReference type="PANTHER" id="PTHR10083">
    <property type="entry name" value="KUNITZ-TYPE PROTEASE INHIBITOR-RELATED"/>
    <property type="match status" value="1"/>
</dbReference>
<proteinExistence type="predicted"/>
<dbReference type="PRINTS" id="PR00759">
    <property type="entry name" value="BASICPTASE"/>
</dbReference>
<dbReference type="CDD" id="cd00109">
    <property type="entry name" value="Kunitz-type"/>
    <property type="match status" value="1"/>
</dbReference>
<dbReference type="EMBL" id="LR824032">
    <property type="protein sequence ID" value="CAD0206702.1"/>
    <property type="molecule type" value="Genomic_DNA"/>
</dbReference>